<dbReference type="SUPFAM" id="SSF88723">
    <property type="entry name" value="PIN domain-like"/>
    <property type="match status" value="1"/>
</dbReference>
<dbReference type="Proteomes" id="UP000307956">
    <property type="component" value="Unassembled WGS sequence"/>
</dbReference>
<dbReference type="AlphaFoldDB" id="A0A4S4ARY1"/>
<reference evidence="2 3" key="1">
    <citation type="submission" date="2019-04" db="EMBL/GenBank/DDBJ databases">
        <title>Azoarcus rhizosphaerae sp. nov. isolated from rhizosphere of Ficus religiosa.</title>
        <authorList>
            <person name="Lin S.-Y."/>
            <person name="Hameed A."/>
            <person name="Hsu Y.-H."/>
            <person name="Young C.-C."/>
        </authorList>
    </citation>
    <scope>NUCLEOTIDE SEQUENCE [LARGE SCALE GENOMIC DNA]</scope>
    <source>
        <strain evidence="2 3">CC-YHH848</strain>
    </source>
</reference>
<dbReference type="Gene3D" id="3.40.50.1010">
    <property type="entry name" value="5'-nuclease"/>
    <property type="match status" value="1"/>
</dbReference>
<dbReference type="InterPro" id="IPR041705">
    <property type="entry name" value="PIN_Sll0205"/>
</dbReference>
<proteinExistence type="predicted"/>
<dbReference type="PANTHER" id="PTHR36173:SF1">
    <property type="entry name" value="RIBONUCLEASE VAPC22"/>
    <property type="match status" value="1"/>
</dbReference>
<dbReference type="PANTHER" id="PTHR36173">
    <property type="entry name" value="RIBONUCLEASE VAPC16-RELATED"/>
    <property type="match status" value="1"/>
</dbReference>
<name>A0A4S4ARY1_9RHOO</name>
<organism evidence="2 3">
    <name type="scientific">Pseudothauera rhizosphaerae</name>
    <dbReference type="NCBI Taxonomy" id="2565932"/>
    <lineage>
        <taxon>Bacteria</taxon>
        <taxon>Pseudomonadati</taxon>
        <taxon>Pseudomonadota</taxon>
        <taxon>Betaproteobacteria</taxon>
        <taxon>Rhodocyclales</taxon>
        <taxon>Zoogloeaceae</taxon>
        <taxon>Pseudothauera</taxon>
    </lineage>
</organism>
<evidence type="ECO:0000259" key="1">
    <source>
        <dbReference type="Pfam" id="PF01850"/>
    </source>
</evidence>
<accession>A0A4S4ARY1</accession>
<dbReference type="InterPro" id="IPR002716">
    <property type="entry name" value="PIN_dom"/>
</dbReference>
<dbReference type="OrthoDB" id="9798990at2"/>
<evidence type="ECO:0000313" key="3">
    <source>
        <dbReference type="Proteomes" id="UP000307956"/>
    </source>
</evidence>
<dbReference type="RefSeq" id="WP_136384506.1">
    <property type="nucleotide sequence ID" value="NZ_SSOD01000005.1"/>
</dbReference>
<comment type="caution">
    <text evidence="2">The sequence shown here is derived from an EMBL/GenBank/DDBJ whole genome shotgun (WGS) entry which is preliminary data.</text>
</comment>
<dbReference type="EMBL" id="SSOD01000005">
    <property type="protein sequence ID" value="THF62143.1"/>
    <property type="molecule type" value="Genomic_DNA"/>
</dbReference>
<feature type="domain" description="PIN" evidence="1">
    <location>
        <begin position="1"/>
        <end position="116"/>
    </location>
</feature>
<dbReference type="InterPro" id="IPR052919">
    <property type="entry name" value="TA_system_RNase"/>
</dbReference>
<keyword evidence="3" id="KW-1185">Reference proteome</keyword>
<dbReference type="InterPro" id="IPR029060">
    <property type="entry name" value="PIN-like_dom_sf"/>
</dbReference>
<evidence type="ECO:0000313" key="2">
    <source>
        <dbReference type="EMBL" id="THF62143.1"/>
    </source>
</evidence>
<dbReference type="Pfam" id="PF01850">
    <property type="entry name" value="PIN"/>
    <property type="match status" value="1"/>
</dbReference>
<gene>
    <name evidence="2" type="ORF">E6O51_08290</name>
</gene>
<sequence length="132" mass="14885">MILDTHTLLWMDRNDPSLGAEARRRIEADWRAGEVAVSAISFWEVAMLAQRGRIALPVPVERWRSDWLQAGLTEIPVDGRIALLATQLEGFHRDPADRFIAATAICRNAPLMTADRLILDWPGELQRWAADA</sequence>
<dbReference type="CDD" id="cd09872">
    <property type="entry name" value="PIN_Sll0205-like"/>
    <property type="match status" value="1"/>
</dbReference>
<protein>
    <submittedName>
        <fullName evidence="2">Type II toxin-antitoxin system VapC family toxin</fullName>
    </submittedName>
</protein>